<dbReference type="AlphaFoldDB" id="A0A1M6B745"/>
<accession>A0A1M6B745</accession>
<proteinExistence type="predicted"/>
<dbReference type="RefSeq" id="WP_080325338.1">
    <property type="nucleotide sequence ID" value="NZ_FQYW01000005.1"/>
</dbReference>
<evidence type="ECO:0000313" key="2">
    <source>
        <dbReference type="Proteomes" id="UP000191240"/>
    </source>
</evidence>
<dbReference type="Proteomes" id="UP000191240">
    <property type="component" value="Unassembled WGS sequence"/>
</dbReference>
<sequence length="64" mass="7642">MENYIIVTKPKYNKRAKWRVMPLPYGEGTKKQVKEIFKRVIVIEKQIRAVSSITAWSDYKIIEQ</sequence>
<name>A0A1M6B745_9FIRM</name>
<evidence type="ECO:0000313" key="1">
    <source>
        <dbReference type="EMBL" id="SHI44569.1"/>
    </source>
</evidence>
<dbReference type="EMBL" id="FQYW01000005">
    <property type="protein sequence ID" value="SHI44569.1"/>
    <property type="molecule type" value="Genomic_DNA"/>
</dbReference>
<organism evidence="1 2">
    <name type="scientific">Anaerovibrio lipolyticus DSM 3074</name>
    <dbReference type="NCBI Taxonomy" id="1120997"/>
    <lineage>
        <taxon>Bacteria</taxon>
        <taxon>Bacillati</taxon>
        <taxon>Bacillota</taxon>
        <taxon>Negativicutes</taxon>
        <taxon>Selenomonadales</taxon>
        <taxon>Selenomonadaceae</taxon>
        <taxon>Anaerovibrio</taxon>
    </lineage>
</organism>
<reference evidence="1 2" key="1">
    <citation type="submission" date="2016-11" db="EMBL/GenBank/DDBJ databases">
        <authorList>
            <person name="Jaros S."/>
            <person name="Januszkiewicz K."/>
            <person name="Wedrychowicz H."/>
        </authorList>
    </citation>
    <scope>NUCLEOTIDE SEQUENCE [LARGE SCALE GENOMIC DNA]</scope>
    <source>
        <strain evidence="1 2">DSM 3074</strain>
    </source>
</reference>
<protein>
    <submittedName>
        <fullName evidence="1">Uncharacterized protein</fullName>
    </submittedName>
</protein>
<gene>
    <name evidence="1" type="ORF">SAMN02745671_00647</name>
</gene>